<dbReference type="EMBL" id="QFPN01000001">
    <property type="protein sequence ID" value="PZQ19215.1"/>
    <property type="molecule type" value="Genomic_DNA"/>
</dbReference>
<evidence type="ECO:0000256" key="1">
    <source>
        <dbReference type="SAM" id="MobiDB-lite"/>
    </source>
</evidence>
<keyword evidence="2" id="KW-1133">Transmembrane helix</keyword>
<reference evidence="4 5" key="1">
    <citation type="submission" date="2017-08" db="EMBL/GenBank/DDBJ databases">
        <title>Infants hospitalized years apart are colonized by the same room-sourced microbial strains.</title>
        <authorList>
            <person name="Brooks B."/>
            <person name="Olm M.R."/>
            <person name="Firek B.A."/>
            <person name="Baker R."/>
            <person name="Thomas B.C."/>
            <person name="Morowitz M.J."/>
            <person name="Banfield J.F."/>
        </authorList>
    </citation>
    <scope>NUCLEOTIDE SEQUENCE [LARGE SCALE GENOMIC DNA]</scope>
    <source>
        <strain evidence="4">S2_005_003_R2_43</strain>
    </source>
</reference>
<feature type="region of interest" description="Disordered" evidence="1">
    <location>
        <begin position="1"/>
        <end position="20"/>
    </location>
</feature>
<dbReference type="Proteomes" id="UP000249577">
    <property type="component" value="Unassembled WGS sequence"/>
</dbReference>
<name>A0A2W5KWT4_ANCNO</name>
<keyword evidence="4" id="KW-0012">Acyltransferase</keyword>
<keyword evidence="4" id="KW-0808">Transferase</keyword>
<feature type="transmembrane region" description="Helical" evidence="2">
    <location>
        <begin position="43"/>
        <end position="61"/>
    </location>
</feature>
<organism evidence="4 5">
    <name type="scientific">Ancylobacter novellus</name>
    <name type="common">Thiobacillus novellus</name>
    <dbReference type="NCBI Taxonomy" id="921"/>
    <lineage>
        <taxon>Bacteria</taxon>
        <taxon>Pseudomonadati</taxon>
        <taxon>Pseudomonadota</taxon>
        <taxon>Alphaproteobacteria</taxon>
        <taxon>Hyphomicrobiales</taxon>
        <taxon>Xanthobacteraceae</taxon>
        <taxon>Ancylobacter</taxon>
    </lineage>
</organism>
<comment type="caution">
    <text evidence="4">The sequence shown here is derived from an EMBL/GenBank/DDBJ whole genome shotgun (WGS) entry which is preliminary data.</text>
</comment>
<feature type="transmembrane region" description="Helical" evidence="2">
    <location>
        <begin position="301"/>
        <end position="320"/>
    </location>
</feature>
<dbReference type="InterPro" id="IPR002656">
    <property type="entry name" value="Acyl_transf_3_dom"/>
</dbReference>
<keyword evidence="2" id="KW-0472">Membrane</keyword>
<sequence>MIGRGVAPRATTLSPPNNARGLMMRSVGRQLEDHKGVGPGFDAVRIGLAFLILYIHCSLLNPDPALEAAPAFPYAPFARWAVDFAALPMFFALSGFLVAASVERLPLGQFLTNRALRIFPALGVEITLSALILGPLLTSVALGQYFSDPAFYKYFLNILGSIHYELPGMFLSNPHPAIVNGALWTVPHELTCYALLTVMVLCGVYRRRWLLLAATVALLGVSIAVFLAPQFGLRLPGQDALNYLFVTRGAARLVPLFLVGLLIYRFRHEIPYRGEIAALAAVSYVALSQFGSPAWLANPLFSAATAPLLGYVVIYLGLSPRLEFKILKGRDYSYGVYLYGYPLQQTMIQLFPGVTSVATFFAMSVAASLAMASFSWNVIEKPILRLRRRWSVSAQIHVSPEKSEEPAPAARPATA</sequence>
<proteinExistence type="predicted"/>
<evidence type="ECO:0000256" key="2">
    <source>
        <dbReference type="SAM" id="Phobius"/>
    </source>
</evidence>
<feature type="transmembrane region" description="Helical" evidence="2">
    <location>
        <begin position="81"/>
        <end position="102"/>
    </location>
</feature>
<protein>
    <submittedName>
        <fullName evidence="4">Acyltransferase</fullName>
    </submittedName>
</protein>
<feature type="transmembrane region" description="Helical" evidence="2">
    <location>
        <begin position="122"/>
        <end position="146"/>
    </location>
</feature>
<feature type="domain" description="Acyltransferase 3" evidence="3">
    <location>
        <begin position="40"/>
        <end position="368"/>
    </location>
</feature>
<evidence type="ECO:0000313" key="5">
    <source>
        <dbReference type="Proteomes" id="UP000249577"/>
    </source>
</evidence>
<evidence type="ECO:0000259" key="3">
    <source>
        <dbReference type="Pfam" id="PF01757"/>
    </source>
</evidence>
<accession>A0A2W5KWT4</accession>
<evidence type="ECO:0000313" key="4">
    <source>
        <dbReference type="EMBL" id="PZQ19215.1"/>
    </source>
</evidence>
<dbReference type="AlphaFoldDB" id="A0A2W5KWT4"/>
<keyword evidence="2" id="KW-0812">Transmembrane</keyword>
<feature type="transmembrane region" description="Helical" evidence="2">
    <location>
        <begin position="357"/>
        <end position="379"/>
    </location>
</feature>
<gene>
    <name evidence="4" type="ORF">DI565_02220</name>
</gene>
<feature type="transmembrane region" description="Helical" evidence="2">
    <location>
        <begin position="177"/>
        <end position="202"/>
    </location>
</feature>
<dbReference type="Pfam" id="PF01757">
    <property type="entry name" value="Acyl_transf_3"/>
    <property type="match status" value="1"/>
</dbReference>
<feature type="transmembrane region" description="Helical" evidence="2">
    <location>
        <begin position="240"/>
        <end position="264"/>
    </location>
</feature>
<dbReference type="GO" id="GO:0016747">
    <property type="term" value="F:acyltransferase activity, transferring groups other than amino-acyl groups"/>
    <property type="evidence" value="ECO:0007669"/>
    <property type="project" value="InterPro"/>
</dbReference>
<feature type="transmembrane region" description="Helical" evidence="2">
    <location>
        <begin position="209"/>
        <end position="228"/>
    </location>
</feature>